<feature type="domain" description="Superoxide dismutase copper/zinc binding" evidence="2">
    <location>
        <begin position="2"/>
        <end position="96"/>
    </location>
</feature>
<accession>X0W9X4</accession>
<evidence type="ECO:0000259" key="2">
    <source>
        <dbReference type="Pfam" id="PF00080"/>
    </source>
</evidence>
<gene>
    <name evidence="3" type="ORF">S01H1_51216</name>
</gene>
<dbReference type="PANTHER" id="PTHR10003">
    <property type="entry name" value="SUPEROXIDE DISMUTASE CU-ZN -RELATED"/>
    <property type="match status" value="1"/>
</dbReference>
<sequence>GDCKKAGSHFNPDKFTHGSRISHKRHAGDLGNILSKKKIAKGSFKDNRLSLRKNSKYYIGNRSIIVHDLKDDLGKGKDPESLKTGNAGPRLNCAKIKLI</sequence>
<proteinExistence type="predicted"/>
<organism evidence="3">
    <name type="scientific">marine sediment metagenome</name>
    <dbReference type="NCBI Taxonomy" id="412755"/>
    <lineage>
        <taxon>unclassified sequences</taxon>
        <taxon>metagenomes</taxon>
        <taxon>ecological metagenomes</taxon>
    </lineage>
</organism>
<reference evidence="3" key="1">
    <citation type="journal article" date="2014" name="Front. Microbiol.">
        <title>High frequency of phylogenetically diverse reductive dehalogenase-homologous genes in deep subseafloor sedimentary metagenomes.</title>
        <authorList>
            <person name="Kawai M."/>
            <person name="Futagami T."/>
            <person name="Toyoda A."/>
            <person name="Takaki Y."/>
            <person name="Nishi S."/>
            <person name="Hori S."/>
            <person name="Arai W."/>
            <person name="Tsubouchi T."/>
            <person name="Morono Y."/>
            <person name="Uchiyama I."/>
            <person name="Ito T."/>
            <person name="Fujiyama A."/>
            <person name="Inagaki F."/>
            <person name="Takami H."/>
        </authorList>
    </citation>
    <scope>NUCLEOTIDE SEQUENCE</scope>
    <source>
        <strain evidence="3">Expedition CK06-06</strain>
    </source>
</reference>
<dbReference type="InterPro" id="IPR024134">
    <property type="entry name" value="SOD_Cu/Zn_/chaperone"/>
</dbReference>
<feature type="region of interest" description="Disordered" evidence="1">
    <location>
        <begin position="1"/>
        <end position="24"/>
    </location>
</feature>
<feature type="compositionally biased region" description="Basic and acidic residues" evidence="1">
    <location>
        <begin position="1"/>
        <end position="16"/>
    </location>
</feature>
<protein>
    <recommendedName>
        <fullName evidence="2">Superoxide dismutase copper/zinc binding domain-containing protein</fullName>
    </recommendedName>
</protein>
<dbReference type="InterPro" id="IPR036423">
    <property type="entry name" value="SOD-like_Cu/Zn_dom_sf"/>
</dbReference>
<dbReference type="GO" id="GO:0006801">
    <property type="term" value="P:superoxide metabolic process"/>
    <property type="evidence" value="ECO:0007669"/>
    <property type="project" value="InterPro"/>
</dbReference>
<dbReference type="Pfam" id="PF00080">
    <property type="entry name" value="Sod_Cu"/>
    <property type="match status" value="1"/>
</dbReference>
<comment type="caution">
    <text evidence="3">The sequence shown here is derived from an EMBL/GenBank/DDBJ whole genome shotgun (WGS) entry which is preliminary data.</text>
</comment>
<dbReference type="AlphaFoldDB" id="X0W9X4"/>
<name>X0W9X4_9ZZZZ</name>
<evidence type="ECO:0000313" key="3">
    <source>
        <dbReference type="EMBL" id="GAG21398.1"/>
    </source>
</evidence>
<dbReference type="InterPro" id="IPR001424">
    <property type="entry name" value="SOD_Cu_Zn_dom"/>
</dbReference>
<feature type="non-terminal residue" evidence="3">
    <location>
        <position position="1"/>
    </location>
</feature>
<dbReference type="Gene3D" id="2.60.40.200">
    <property type="entry name" value="Superoxide dismutase, copper/zinc binding domain"/>
    <property type="match status" value="1"/>
</dbReference>
<evidence type="ECO:0000256" key="1">
    <source>
        <dbReference type="SAM" id="MobiDB-lite"/>
    </source>
</evidence>
<dbReference type="PRINTS" id="PR00068">
    <property type="entry name" value="CUZNDISMTASE"/>
</dbReference>
<dbReference type="GO" id="GO:0005507">
    <property type="term" value="F:copper ion binding"/>
    <property type="evidence" value="ECO:0007669"/>
    <property type="project" value="InterPro"/>
</dbReference>
<dbReference type="SUPFAM" id="SSF49329">
    <property type="entry name" value="Cu,Zn superoxide dismutase-like"/>
    <property type="match status" value="1"/>
</dbReference>
<dbReference type="EMBL" id="BARS01033043">
    <property type="protein sequence ID" value="GAG21398.1"/>
    <property type="molecule type" value="Genomic_DNA"/>
</dbReference>